<dbReference type="AlphaFoldDB" id="A0A9D3V8H3"/>
<name>A0A9D3V8H3_9ROSI</name>
<accession>A0A9D3V8H3</accession>
<protein>
    <submittedName>
        <fullName evidence="1">Uncharacterized protein</fullName>
    </submittedName>
</protein>
<evidence type="ECO:0000313" key="1">
    <source>
        <dbReference type="EMBL" id="KAH1073446.1"/>
    </source>
</evidence>
<keyword evidence="2" id="KW-1185">Reference proteome</keyword>
<reference evidence="1 2" key="1">
    <citation type="journal article" date="2021" name="Plant Biotechnol. J.">
        <title>Multi-omics assisted identification of the key and species-specific regulatory components of drought-tolerant mechanisms in Gossypium stocksii.</title>
        <authorList>
            <person name="Yu D."/>
            <person name="Ke L."/>
            <person name="Zhang D."/>
            <person name="Wu Y."/>
            <person name="Sun Y."/>
            <person name="Mei J."/>
            <person name="Sun J."/>
            <person name="Sun Y."/>
        </authorList>
    </citation>
    <scope>NUCLEOTIDE SEQUENCE [LARGE SCALE GENOMIC DNA]</scope>
    <source>
        <strain evidence="2">cv. E1</strain>
        <tissue evidence="1">Leaf</tissue>
    </source>
</reference>
<dbReference type="Proteomes" id="UP000828251">
    <property type="component" value="Unassembled WGS sequence"/>
</dbReference>
<sequence>MNARLVISPTFLPSTECGKEPVPPTAGTSPMTARVTVDKGKVIDEELEKSASVDQENEVEEGKEETSILPLHELVPLKKDKSIDQLIYELIETNKEGEEVDLRKRKMQYKVNSRKSMRKN</sequence>
<evidence type="ECO:0000313" key="2">
    <source>
        <dbReference type="Proteomes" id="UP000828251"/>
    </source>
</evidence>
<proteinExistence type="predicted"/>
<organism evidence="1 2">
    <name type="scientific">Gossypium stocksii</name>
    <dbReference type="NCBI Taxonomy" id="47602"/>
    <lineage>
        <taxon>Eukaryota</taxon>
        <taxon>Viridiplantae</taxon>
        <taxon>Streptophyta</taxon>
        <taxon>Embryophyta</taxon>
        <taxon>Tracheophyta</taxon>
        <taxon>Spermatophyta</taxon>
        <taxon>Magnoliopsida</taxon>
        <taxon>eudicotyledons</taxon>
        <taxon>Gunneridae</taxon>
        <taxon>Pentapetalae</taxon>
        <taxon>rosids</taxon>
        <taxon>malvids</taxon>
        <taxon>Malvales</taxon>
        <taxon>Malvaceae</taxon>
        <taxon>Malvoideae</taxon>
        <taxon>Gossypium</taxon>
    </lineage>
</organism>
<comment type="caution">
    <text evidence="1">The sequence shown here is derived from an EMBL/GenBank/DDBJ whole genome shotgun (WGS) entry which is preliminary data.</text>
</comment>
<gene>
    <name evidence="1" type="ORF">J1N35_025774</name>
</gene>
<dbReference type="EMBL" id="JAIQCV010000008">
    <property type="protein sequence ID" value="KAH1073446.1"/>
    <property type="molecule type" value="Genomic_DNA"/>
</dbReference>